<name>A0A9N7L8E1_9BACT</name>
<dbReference type="EMBL" id="AP025739">
    <property type="protein sequence ID" value="BDI33417.1"/>
    <property type="molecule type" value="Genomic_DNA"/>
</dbReference>
<reference evidence="1 2" key="1">
    <citation type="journal article" date="2019" name="Int. J. Syst. Evol. Microbiol.">
        <title>Capsulimonas corticalis gen. nov., sp. nov., an aerobic capsulated bacterium, of a novel bacterial order, Capsulimonadales ord. nov., of the class Armatimonadia of the phylum Armatimonadetes.</title>
        <authorList>
            <person name="Li J."/>
            <person name="Kudo C."/>
            <person name="Tonouchi A."/>
        </authorList>
    </citation>
    <scope>NUCLEOTIDE SEQUENCE [LARGE SCALE GENOMIC DNA]</scope>
    <source>
        <strain evidence="1 2">AX-7</strain>
    </source>
</reference>
<proteinExistence type="predicted"/>
<protein>
    <submittedName>
        <fullName evidence="1">Uncharacterized protein</fullName>
    </submittedName>
</protein>
<dbReference type="Proteomes" id="UP000287394">
    <property type="component" value="Chromosome"/>
</dbReference>
<dbReference type="AlphaFoldDB" id="A0A9N7L8E1"/>
<organism evidence="1 2">
    <name type="scientific">Capsulimonas corticalis</name>
    <dbReference type="NCBI Taxonomy" id="2219043"/>
    <lineage>
        <taxon>Bacteria</taxon>
        <taxon>Bacillati</taxon>
        <taxon>Armatimonadota</taxon>
        <taxon>Armatimonadia</taxon>
        <taxon>Capsulimonadales</taxon>
        <taxon>Capsulimonadaceae</taxon>
        <taxon>Capsulimonas</taxon>
    </lineage>
</organism>
<keyword evidence="2" id="KW-1185">Reference proteome</keyword>
<gene>
    <name evidence="1" type="ORF">CCAX7_54680</name>
</gene>
<evidence type="ECO:0000313" key="2">
    <source>
        <dbReference type="Proteomes" id="UP000287394"/>
    </source>
</evidence>
<dbReference type="KEGG" id="ccot:CCAX7_54680"/>
<accession>A0A9N7L8E1</accession>
<evidence type="ECO:0000313" key="1">
    <source>
        <dbReference type="EMBL" id="BDI33417.1"/>
    </source>
</evidence>
<sequence length="186" mass="19574">MTKILRSIRPRAPPTAVRVGGGADYLRRACWRRERMNMIGTHNFKKVVAIAPASFTNGATASGIIDTAGFDAMTLDLITSPANNATNSPTVLKLQEADVTNATSFTDIPQFVGGGAGGFAIPNEKTVASTAPFASFNVDLRSRKRYIQVVDVPQTTQIVSAIAQLGRAEQTPVGAASQNVAVVVTG</sequence>